<evidence type="ECO:0000256" key="2">
    <source>
        <dbReference type="SAM" id="Phobius"/>
    </source>
</evidence>
<evidence type="ECO:0000256" key="1">
    <source>
        <dbReference type="SAM" id="MobiDB-lite"/>
    </source>
</evidence>
<protein>
    <submittedName>
        <fullName evidence="3">Conjugal transfer protein</fullName>
    </submittedName>
</protein>
<keyword evidence="2" id="KW-0472">Membrane</keyword>
<dbReference type="EMBL" id="JBEYBF010000036">
    <property type="protein sequence ID" value="MEU1956328.1"/>
    <property type="molecule type" value="Genomic_DNA"/>
</dbReference>
<name>A0ABV2WZN2_9NOCA</name>
<reference evidence="3 4" key="1">
    <citation type="submission" date="2024-06" db="EMBL/GenBank/DDBJ databases">
        <title>The Natural Products Discovery Center: Release of the First 8490 Sequenced Strains for Exploring Actinobacteria Biosynthetic Diversity.</title>
        <authorList>
            <person name="Kalkreuter E."/>
            <person name="Kautsar S.A."/>
            <person name="Yang D."/>
            <person name="Bader C.D."/>
            <person name="Teijaro C.N."/>
            <person name="Fluegel L."/>
            <person name="Davis C.M."/>
            <person name="Simpson J.R."/>
            <person name="Lauterbach L."/>
            <person name="Steele A.D."/>
            <person name="Gui C."/>
            <person name="Meng S."/>
            <person name="Li G."/>
            <person name="Viehrig K."/>
            <person name="Ye F."/>
            <person name="Su P."/>
            <person name="Kiefer A.F."/>
            <person name="Nichols A."/>
            <person name="Cepeda A.J."/>
            <person name="Yan W."/>
            <person name="Fan B."/>
            <person name="Jiang Y."/>
            <person name="Adhikari A."/>
            <person name="Zheng C.-J."/>
            <person name="Schuster L."/>
            <person name="Cowan T.M."/>
            <person name="Smanski M.J."/>
            <person name="Chevrette M.G."/>
            <person name="De Carvalho L.P.S."/>
            <person name="Shen B."/>
        </authorList>
    </citation>
    <scope>NUCLEOTIDE SEQUENCE [LARGE SCALE GENOMIC DNA]</scope>
    <source>
        <strain evidence="3 4">NPDC019708</strain>
    </source>
</reference>
<keyword evidence="4" id="KW-1185">Reference proteome</keyword>
<evidence type="ECO:0000313" key="3">
    <source>
        <dbReference type="EMBL" id="MEU1956328.1"/>
    </source>
</evidence>
<gene>
    <name evidence="3" type="ORF">ABZ510_31345</name>
</gene>
<feature type="compositionally biased region" description="Low complexity" evidence="1">
    <location>
        <begin position="309"/>
        <end position="323"/>
    </location>
</feature>
<proteinExistence type="predicted"/>
<keyword evidence="2" id="KW-0812">Transmembrane</keyword>
<feature type="transmembrane region" description="Helical" evidence="2">
    <location>
        <begin position="27"/>
        <end position="46"/>
    </location>
</feature>
<dbReference type="Proteomes" id="UP001550628">
    <property type="component" value="Unassembled WGS sequence"/>
</dbReference>
<evidence type="ECO:0000313" key="4">
    <source>
        <dbReference type="Proteomes" id="UP001550628"/>
    </source>
</evidence>
<organism evidence="3 4">
    <name type="scientific">Nocardia rhamnosiphila</name>
    <dbReference type="NCBI Taxonomy" id="426716"/>
    <lineage>
        <taxon>Bacteria</taxon>
        <taxon>Bacillati</taxon>
        <taxon>Actinomycetota</taxon>
        <taxon>Actinomycetes</taxon>
        <taxon>Mycobacteriales</taxon>
        <taxon>Nocardiaceae</taxon>
        <taxon>Nocardia</taxon>
    </lineage>
</organism>
<dbReference type="Pfam" id="PF12642">
    <property type="entry name" value="TpcC"/>
    <property type="match status" value="1"/>
</dbReference>
<accession>A0ABV2WZN2</accession>
<dbReference type="RefSeq" id="WP_356959582.1">
    <property type="nucleotide sequence ID" value="NZ_JBEYBD010000031.1"/>
</dbReference>
<comment type="caution">
    <text evidence="3">The sequence shown here is derived from an EMBL/GenBank/DDBJ whole genome shotgun (WGS) entry which is preliminary data.</text>
</comment>
<feature type="region of interest" description="Disordered" evidence="1">
    <location>
        <begin position="307"/>
        <end position="332"/>
    </location>
</feature>
<sequence>MRTGVAGRADSGEALLRQMAARRRRDNIVVIVLAVLAVLGGGHAVYDFFAADPQPPGDDQMVVVAGHDRLAGSFAEDFVVAYLSAGTGQQEALSRYVGGSQQLSLPKTGQQVRDPIIVYTSRTLSAGTVEVWSVTVSVHVGRSQADSARQYYRVPVSISEGNLRALTLPAAVQPPGIGADLAQAYSAPCGEETPFTQVVTGFLTAYLTGSGDVARYVSVDSGIAALRPAPFTELSTVAVTAEDTTCGAAGDTARVLATVTPEGQSGAAPALAYPLTMVRGDGQWQVRVIETLPALKEPLTAVVNQGEKAGPAPGATTGAPTTTVEIPRATQN</sequence>
<keyword evidence="2" id="KW-1133">Transmembrane helix</keyword>
<dbReference type="InterPro" id="IPR024735">
    <property type="entry name" value="TcpC"/>
</dbReference>